<evidence type="ECO:0000256" key="1">
    <source>
        <dbReference type="SAM" id="MobiDB-lite"/>
    </source>
</evidence>
<dbReference type="Proteomes" id="UP000435112">
    <property type="component" value="Unassembled WGS sequence"/>
</dbReference>
<gene>
    <name evidence="3" type="ORF">PR001_g15676</name>
    <name evidence="2" type="ORF">PR002_g16268</name>
</gene>
<sequence>MILNHEIEVPGRPPFLKQSMTSTELAIFTDIFLAIEYPLYAHLAPGQQFGDNMSRQAILEQTHAGMEAAPKQKQEVEDFKAAFSRIALNVDTRVVTFTFKGRQSASRWINWRMPFASKLLTLVDYDGKRERARTTHEMVQLDYYEFTTSVRKGDVSSRGMHWLLTQTFGLQVQEMTHPETGKKGLNDKEWRIIVKGAGCPQKLRETAYIEVDKAAVMIHHHTINVNWPCASCHSPEHPTRYCKTPVAELAQRKQLFDLRVQGPLPSTTGYGVDMLKKGSLPTTLVQLDTMLKQGAYPERLSTSNKREGHVKPRTSV</sequence>
<organism evidence="2 5">
    <name type="scientific">Phytophthora rubi</name>
    <dbReference type="NCBI Taxonomy" id="129364"/>
    <lineage>
        <taxon>Eukaryota</taxon>
        <taxon>Sar</taxon>
        <taxon>Stramenopiles</taxon>
        <taxon>Oomycota</taxon>
        <taxon>Peronosporomycetes</taxon>
        <taxon>Peronosporales</taxon>
        <taxon>Peronosporaceae</taxon>
        <taxon>Phytophthora</taxon>
    </lineage>
</organism>
<comment type="caution">
    <text evidence="2">The sequence shown here is derived from an EMBL/GenBank/DDBJ whole genome shotgun (WGS) entry which is preliminary data.</text>
</comment>
<evidence type="ECO:0000313" key="2">
    <source>
        <dbReference type="EMBL" id="KAE9007229.1"/>
    </source>
</evidence>
<dbReference type="OrthoDB" id="127215at2759"/>
<reference evidence="4 5" key="1">
    <citation type="submission" date="2018-09" db="EMBL/GenBank/DDBJ databases">
        <title>Genomic investigation of the strawberry pathogen Phytophthora fragariae indicates pathogenicity is determined by transcriptional variation in three key races.</title>
        <authorList>
            <person name="Adams T.M."/>
            <person name="Armitage A.D."/>
            <person name="Sobczyk M.K."/>
            <person name="Bates H.J."/>
            <person name="Dunwell J.M."/>
            <person name="Nellist C.F."/>
            <person name="Harrison R.J."/>
        </authorList>
    </citation>
    <scope>NUCLEOTIDE SEQUENCE [LARGE SCALE GENOMIC DNA]</scope>
    <source>
        <strain evidence="3 4">SCRP249</strain>
        <strain evidence="2 5">SCRP324</strain>
    </source>
</reference>
<feature type="region of interest" description="Disordered" evidence="1">
    <location>
        <begin position="295"/>
        <end position="316"/>
    </location>
</feature>
<dbReference type="EMBL" id="QXFU01001232">
    <property type="protein sequence ID" value="KAE9007229.1"/>
    <property type="molecule type" value="Genomic_DNA"/>
</dbReference>
<dbReference type="AlphaFoldDB" id="A0A6A3KJI6"/>
<evidence type="ECO:0000313" key="5">
    <source>
        <dbReference type="Proteomes" id="UP000435112"/>
    </source>
</evidence>
<proteinExistence type="predicted"/>
<name>A0A6A3KJI6_9STRA</name>
<dbReference type="Proteomes" id="UP000429607">
    <property type="component" value="Unassembled WGS sequence"/>
</dbReference>
<accession>A0A6A3KJI6</accession>
<dbReference type="EMBL" id="QXFV01001194">
    <property type="protein sequence ID" value="KAE9012402.1"/>
    <property type="molecule type" value="Genomic_DNA"/>
</dbReference>
<evidence type="ECO:0000313" key="3">
    <source>
        <dbReference type="EMBL" id="KAE9012402.1"/>
    </source>
</evidence>
<protein>
    <submittedName>
        <fullName evidence="2">Uncharacterized protein</fullName>
    </submittedName>
</protein>
<evidence type="ECO:0000313" key="4">
    <source>
        <dbReference type="Proteomes" id="UP000429607"/>
    </source>
</evidence>